<evidence type="ECO:0000313" key="6">
    <source>
        <dbReference type="EMBL" id="EDR11704.1"/>
    </source>
</evidence>
<dbReference type="GO" id="GO:0016020">
    <property type="term" value="C:membrane"/>
    <property type="evidence" value="ECO:0007669"/>
    <property type="project" value="UniProtKB-SubCell"/>
</dbReference>
<proteinExistence type="predicted"/>
<dbReference type="RefSeq" id="XP_001877601.1">
    <property type="nucleotide sequence ID" value="XM_001877566.1"/>
</dbReference>
<feature type="transmembrane region" description="Helical" evidence="5">
    <location>
        <begin position="48"/>
        <end position="69"/>
    </location>
</feature>
<protein>
    <submittedName>
        <fullName evidence="6">Predicted protein</fullName>
    </submittedName>
</protein>
<comment type="subcellular location">
    <subcellularLocation>
        <location evidence="1">Membrane</location>
        <topology evidence="1">Multi-pass membrane protein</topology>
    </subcellularLocation>
</comment>
<dbReference type="InterPro" id="IPR005829">
    <property type="entry name" value="Sugar_transporter_CS"/>
</dbReference>
<evidence type="ECO:0000256" key="3">
    <source>
        <dbReference type="ARBA" id="ARBA00022989"/>
    </source>
</evidence>
<keyword evidence="4 5" id="KW-0472">Membrane</keyword>
<name>B0D1U2_LACBS</name>
<dbReference type="OrthoDB" id="508119at2759"/>
<dbReference type="Gene3D" id="1.20.1250.20">
    <property type="entry name" value="MFS general substrate transporter like domains"/>
    <property type="match status" value="2"/>
</dbReference>
<dbReference type="PANTHER" id="PTHR48022:SF23">
    <property type="entry name" value="MAJOR FACILITATOR SUPERFAMILY (MFS) PROFILE DOMAIN-CONTAINING PROTEIN"/>
    <property type="match status" value="1"/>
</dbReference>
<keyword evidence="3 5" id="KW-1133">Transmembrane helix</keyword>
<evidence type="ECO:0000256" key="4">
    <source>
        <dbReference type="ARBA" id="ARBA00023136"/>
    </source>
</evidence>
<dbReference type="Pfam" id="PF00083">
    <property type="entry name" value="Sugar_tr"/>
    <property type="match status" value="2"/>
</dbReference>
<dbReference type="InterPro" id="IPR005828">
    <property type="entry name" value="MFS_sugar_transport-like"/>
</dbReference>
<reference evidence="6 7" key="1">
    <citation type="journal article" date="2008" name="Nature">
        <title>The genome of Laccaria bicolor provides insights into mycorrhizal symbiosis.</title>
        <authorList>
            <person name="Martin F."/>
            <person name="Aerts A."/>
            <person name="Ahren D."/>
            <person name="Brun A."/>
            <person name="Danchin E.G.J."/>
            <person name="Duchaussoy F."/>
            <person name="Gibon J."/>
            <person name="Kohler A."/>
            <person name="Lindquist E."/>
            <person name="Pereda V."/>
            <person name="Salamov A."/>
            <person name="Shapiro H.J."/>
            <person name="Wuyts J."/>
            <person name="Blaudez D."/>
            <person name="Buee M."/>
            <person name="Brokstein P."/>
            <person name="Canbaeck B."/>
            <person name="Cohen D."/>
            <person name="Courty P.E."/>
            <person name="Coutinho P.M."/>
            <person name="Delaruelle C."/>
            <person name="Detter J.C."/>
            <person name="Deveau A."/>
            <person name="DiFazio S."/>
            <person name="Duplessis S."/>
            <person name="Fraissinet-Tachet L."/>
            <person name="Lucic E."/>
            <person name="Frey-Klett P."/>
            <person name="Fourrey C."/>
            <person name="Feussner I."/>
            <person name="Gay G."/>
            <person name="Grimwood J."/>
            <person name="Hoegger P.J."/>
            <person name="Jain P."/>
            <person name="Kilaru S."/>
            <person name="Labbe J."/>
            <person name="Lin Y.C."/>
            <person name="Legue V."/>
            <person name="Le Tacon F."/>
            <person name="Marmeisse R."/>
            <person name="Melayah D."/>
            <person name="Montanini B."/>
            <person name="Muratet M."/>
            <person name="Nehls U."/>
            <person name="Niculita-Hirzel H."/>
            <person name="Oudot-Le Secq M.P."/>
            <person name="Peter M."/>
            <person name="Quesneville H."/>
            <person name="Rajashekar B."/>
            <person name="Reich M."/>
            <person name="Rouhier N."/>
            <person name="Schmutz J."/>
            <person name="Yin T."/>
            <person name="Chalot M."/>
            <person name="Henrissat B."/>
            <person name="Kuees U."/>
            <person name="Lucas S."/>
            <person name="Van de Peer Y."/>
            <person name="Podila G.K."/>
            <person name="Polle A."/>
            <person name="Pukkila P.J."/>
            <person name="Richardson P.M."/>
            <person name="Rouze P."/>
            <person name="Sanders I.R."/>
            <person name="Stajich J.E."/>
            <person name="Tunlid A."/>
            <person name="Tuskan G."/>
            <person name="Grigoriev I.V."/>
        </authorList>
    </citation>
    <scope>NUCLEOTIDE SEQUENCE [LARGE SCALE GENOMIC DNA]</scope>
    <source>
        <strain evidence="7">S238N-H82 / ATCC MYA-4686</strain>
    </source>
</reference>
<dbReference type="SUPFAM" id="SSF103473">
    <property type="entry name" value="MFS general substrate transporter"/>
    <property type="match status" value="1"/>
</dbReference>
<evidence type="ECO:0000256" key="1">
    <source>
        <dbReference type="ARBA" id="ARBA00004141"/>
    </source>
</evidence>
<dbReference type="KEGG" id="lbc:LACBIDRAFT_314210"/>
<dbReference type="InterPro" id="IPR036259">
    <property type="entry name" value="MFS_trans_sf"/>
</dbReference>
<dbReference type="AlphaFoldDB" id="B0D1U2"/>
<dbReference type="EMBL" id="DS547095">
    <property type="protein sequence ID" value="EDR11704.1"/>
    <property type="molecule type" value="Genomic_DNA"/>
</dbReference>
<feature type="transmembrane region" description="Helical" evidence="5">
    <location>
        <begin position="149"/>
        <end position="170"/>
    </location>
</feature>
<evidence type="ECO:0000313" key="7">
    <source>
        <dbReference type="Proteomes" id="UP000001194"/>
    </source>
</evidence>
<feature type="transmembrane region" description="Helical" evidence="5">
    <location>
        <begin position="110"/>
        <end position="129"/>
    </location>
</feature>
<dbReference type="HOGENOM" id="CLU_001265_30_12_1"/>
<accession>B0D1U2</accession>
<dbReference type="STRING" id="486041.B0D1U2"/>
<evidence type="ECO:0000256" key="5">
    <source>
        <dbReference type="SAM" id="Phobius"/>
    </source>
</evidence>
<feature type="transmembrane region" description="Helical" evidence="5">
    <location>
        <begin position="182"/>
        <end position="199"/>
    </location>
</feature>
<evidence type="ECO:0000256" key="2">
    <source>
        <dbReference type="ARBA" id="ARBA00022692"/>
    </source>
</evidence>
<dbReference type="GeneID" id="6073538"/>
<feature type="transmembrane region" description="Helical" evidence="5">
    <location>
        <begin position="75"/>
        <end position="98"/>
    </location>
</feature>
<organism evidence="7">
    <name type="scientific">Laccaria bicolor (strain S238N-H82 / ATCC MYA-4686)</name>
    <name type="common">Bicoloured deceiver</name>
    <name type="synonym">Laccaria laccata var. bicolor</name>
    <dbReference type="NCBI Taxonomy" id="486041"/>
    <lineage>
        <taxon>Eukaryota</taxon>
        <taxon>Fungi</taxon>
        <taxon>Dikarya</taxon>
        <taxon>Basidiomycota</taxon>
        <taxon>Agaricomycotina</taxon>
        <taxon>Agaricomycetes</taxon>
        <taxon>Agaricomycetidae</taxon>
        <taxon>Agaricales</taxon>
        <taxon>Agaricineae</taxon>
        <taxon>Hydnangiaceae</taxon>
        <taxon>Laccaria</taxon>
    </lineage>
</organism>
<dbReference type="GO" id="GO:0005351">
    <property type="term" value="F:carbohydrate:proton symporter activity"/>
    <property type="evidence" value="ECO:0007669"/>
    <property type="project" value="TreeGrafter"/>
</dbReference>
<dbReference type="InParanoid" id="B0D1U2"/>
<keyword evidence="2 5" id="KW-0812">Transmembrane</keyword>
<keyword evidence="7" id="KW-1185">Reference proteome</keyword>
<gene>
    <name evidence="6" type="ORF">LACBIDRAFT_314210</name>
</gene>
<dbReference type="PROSITE" id="PS00217">
    <property type="entry name" value="SUGAR_TRANSPORT_2"/>
    <property type="match status" value="1"/>
</dbReference>
<sequence>MVATPLTPLETFVSRNTFTRIFGFTGSLFKRTGKLYFSVTIPQAGRKWTLVGFSVIFAVGAVGWFHTVADRGLGLIYGGRVISGFSIGGISAVAPAYVSECSPNNVRGRITGLFQIMVALGFMVSHFLNYGINQSATLMSSPLIWRLPFGFQLVPCGIMLFGLLAVKACRIASQEAFFGKGNFIRFVITFVIFLLQQWGGQNSVGSYAPQTFASLGRKFSLFISSMGMGIFQIINPPPAFKGMAAMLHIYVCFYSLGWGPLPWVYVVDIFPTRTQHYYGVHPNGSVTVHVTPQMVTNLGYKIFLMFATVNIGAMATFSLYVDGPPVLLQPPVESALPALFPEKPKDMDVIFGSITAEQRQANITKQEDVEKHEVMLNIDDNEGSTNRHFDASSSRSFFSSFSSCFRLPMTCPMISLS</sequence>
<dbReference type="PANTHER" id="PTHR48022">
    <property type="entry name" value="PLASTIDIC GLUCOSE TRANSPORTER 4"/>
    <property type="match status" value="1"/>
</dbReference>
<dbReference type="InterPro" id="IPR050360">
    <property type="entry name" value="MFS_Sugar_Transporters"/>
</dbReference>
<dbReference type="Proteomes" id="UP000001194">
    <property type="component" value="Unassembled WGS sequence"/>
</dbReference>
<feature type="transmembrane region" description="Helical" evidence="5">
    <location>
        <begin position="302"/>
        <end position="321"/>
    </location>
</feature>
<feature type="transmembrane region" description="Helical" evidence="5">
    <location>
        <begin position="247"/>
        <end position="266"/>
    </location>
</feature>